<evidence type="ECO:0000313" key="2">
    <source>
        <dbReference type="EMBL" id="VGO14964.1"/>
    </source>
</evidence>
<dbReference type="EMBL" id="CAAHFG010000002">
    <property type="protein sequence ID" value="VGO14964.1"/>
    <property type="molecule type" value="Genomic_DNA"/>
</dbReference>
<dbReference type="PROSITE" id="PS50042">
    <property type="entry name" value="CNMP_BINDING_3"/>
    <property type="match status" value="1"/>
</dbReference>
<dbReference type="InterPro" id="IPR018490">
    <property type="entry name" value="cNMP-bd_dom_sf"/>
</dbReference>
<dbReference type="GO" id="GO:0005829">
    <property type="term" value="C:cytosol"/>
    <property type="evidence" value="ECO:0007669"/>
    <property type="project" value="TreeGrafter"/>
</dbReference>
<dbReference type="InterPro" id="IPR000595">
    <property type="entry name" value="cNMP-bd_dom"/>
</dbReference>
<sequence length="173" mass="19466">MAIEKYRLPLLDVEGVLPILNKIAVLGGLDDAQLYTVFRMLETEHYNKGEFIFRQGDAPSHIRIVRSGKVRMVENVDGTAMELCEFGPGDCFGETSVIAIHTHTASALAVEETELLVIPREKLFALYDSDPKLFGMLALNIAREACRRLNKTEDIMLHYALGRKSENGWKQND</sequence>
<dbReference type="PANTHER" id="PTHR24567">
    <property type="entry name" value="CRP FAMILY TRANSCRIPTIONAL REGULATORY PROTEIN"/>
    <property type="match status" value="1"/>
</dbReference>
<feature type="domain" description="Cyclic nucleotide-binding" evidence="1">
    <location>
        <begin position="25"/>
        <end position="123"/>
    </location>
</feature>
<reference evidence="2 3" key="1">
    <citation type="submission" date="2019-04" db="EMBL/GenBank/DDBJ databases">
        <authorList>
            <person name="Van Vliet M D."/>
        </authorList>
    </citation>
    <scope>NUCLEOTIDE SEQUENCE [LARGE SCALE GENOMIC DNA]</scope>
    <source>
        <strain evidence="2 3">F1</strain>
    </source>
</reference>
<dbReference type="Pfam" id="PF00027">
    <property type="entry name" value="cNMP_binding"/>
    <property type="match status" value="1"/>
</dbReference>
<proteinExistence type="predicted"/>
<dbReference type="Proteomes" id="UP000366872">
    <property type="component" value="Unassembled WGS sequence"/>
</dbReference>
<name>A0A6C2U6B2_PONDE</name>
<protein>
    <submittedName>
        <fullName evidence="2">Cyclic AMP receptor protein</fullName>
    </submittedName>
</protein>
<keyword evidence="3" id="KW-1185">Reference proteome</keyword>
<evidence type="ECO:0000259" key="1">
    <source>
        <dbReference type="PROSITE" id="PS50042"/>
    </source>
</evidence>
<dbReference type="Gene3D" id="2.60.120.10">
    <property type="entry name" value="Jelly Rolls"/>
    <property type="match status" value="1"/>
</dbReference>
<dbReference type="GO" id="GO:0003700">
    <property type="term" value="F:DNA-binding transcription factor activity"/>
    <property type="evidence" value="ECO:0007669"/>
    <property type="project" value="TreeGrafter"/>
</dbReference>
<dbReference type="RefSeq" id="WP_136080582.1">
    <property type="nucleotide sequence ID" value="NZ_CAAHFG010000002.1"/>
</dbReference>
<dbReference type="CDD" id="cd00038">
    <property type="entry name" value="CAP_ED"/>
    <property type="match status" value="1"/>
</dbReference>
<dbReference type="AlphaFoldDB" id="A0A6C2U6B2"/>
<keyword evidence="2" id="KW-0675">Receptor</keyword>
<evidence type="ECO:0000313" key="3">
    <source>
        <dbReference type="Proteomes" id="UP000366872"/>
    </source>
</evidence>
<dbReference type="InterPro" id="IPR014710">
    <property type="entry name" value="RmlC-like_jellyroll"/>
</dbReference>
<gene>
    <name evidence="2" type="ORF">PDESU_03544</name>
</gene>
<dbReference type="SMART" id="SM00100">
    <property type="entry name" value="cNMP"/>
    <property type="match status" value="1"/>
</dbReference>
<accession>A0A6C2U6B2</accession>
<organism evidence="2 3">
    <name type="scientific">Pontiella desulfatans</name>
    <dbReference type="NCBI Taxonomy" id="2750659"/>
    <lineage>
        <taxon>Bacteria</taxon>
        <taxon>Pseudomonadati</taxon>
        <taxon>Kiritimatiellota</taxon>
        <taxon>Kiritimatiellia</taxon>
        <taxon>Kiritimatiellales</taxon>
        <taxon>Pontiellaceae</taxon>
        <taxon>Pontiella</taxon>
    </lineage>
</organism>
<dbReference type="PANTHER" id="PTHR24567:SF26">
    <property type="entry name" value="REGULATORY PROTEIN YEIL"/>
    <property type="match status" value="1"/>
</dbReference>
<dbReference type="InterPro" id="IPR050397">
    <property type="entry name" value="Env_Response_Regulators"/>
</dbReference>
<dbReference type="SUPFAM" id="SSF51206">
    <property type="entry name" value="cAMP-binding domain-like"/>
    <property type="match status" value="1"/>
</dbReference>